<dbReference type="InterPro" id="IPR011691">
    <property type="entry name" value="Vesicle_transpt_SFT2"/>
</dbReference>
<evidence type="ECO:0000313" key="2">
    <source>
        <dbReference type="EMBL" id="KAB0366248.1"/>
    </source>
</evidence>
<gene>
    <name evidence="2" type="ORF">FD754_010404</name>
</gene>
<dbReference type="PANTHER" id="PTHR23137:SF24">
    <property type="entry name" value="VESICLE TRANSPORT PROTEIN SFT2A"/>
    <property type="match status" value="1"/>
</dbReference>
<keyword evidence="1" id="KW-0653">Protein transport</keyword>
<evidence type="ECO:0000256" key="1">
    <source>
        <dbReference type="RuleBase" id="RU363111"/>
    </source>
</evidence>
<accession>A0A5N3WZE8</accession>
<comment type="similarity">
    <text evidence="1">Belongs to the SFT2 family.</text>
</comment>
<keyword evidence="1" id="KW-0472">Membrane</keyword>
<keyword evidence="1" id="KW-0812">Transmembrane</keyword>
<name>A0A5N3WZE8_MUNMU</name>
<dbReference type="Proteomes" id="UP000326458">
    <property type="component" value="Unassembled WGS sequence"/>
</dbReference>
<comment type="subcellular location">
    <subcellularLocation>
        <location evidence="1">Membrane</location>
        <topology evidence="1">Multi-pass membrane protein</topology>
    </subcellularLocation>
</comment>
<evidence type="ECO:0000313" key="3">
    <source>
        <dbReference type="Proteomes" id="UP000326458"/>
    </source>
</evidence>
<comment type="function">
    <text evidence="1">May be involved in fusion of retrograde transport vesicles derived from an endocytic compartment with the Golgi complex.</text>
</comment>
<dbReference type="EMBL" id="VCEA01000001">
    <property type="protein sequence ID" value="KAB0366248.1"/>
    <property type="molecule type" value="Genomic_DNA"/>
</dbReference>
<keyword evidence="1" id="KW-1133">Transmembrane helix</keyword>
<sequence>MGPMKQLKKMFETMRLLPMIIMFLGLKGLAILFCILQFPSTTWYSLPYTPYTRGAVIKCCSSLLSWKLFVKKETL</sequence>
<dbReference type="PANTHER" id="PTHR23137">
    <property type="entry name" value="VESICLE TRANSPORT PROTEIN-RELATED"/>
    <property type="match status" value="1"/>
</dbReference>
<dbReference type="AlphaFoldDB" id="A0A5N3WZE8"/>
<dbReference type="GO" id="GO:0015031">
    <property type="term" value="P:protein transport"/>
    <property type="evidence" value="ECO:0007669"/>
    <property type="project" value="UniProtKB-KW"/>
</dbReference>
<reference evidence="2 3" key="1">
    <citation type="submission" date="2019-06" db="EMBL/GenBank/DDBJ databases">
        <title>Discovery of a novel chromosome fission-fusion reversal in muntjac.</title>
        <authorList>
            <person name="Mudd A.B."/>
            <person name="Bredeson J.V."/>
            <person name="Baum R."/>
            <person name="Hockemeyer D."/>
            <person name="Rokhsar D.S."/>
        </authorList>
    </citation>
    <scope>NUCLEOTIDE SEQUENCE [LARGE SCALE GENOMIC DNA]</scope>
    <source>
        <strain evidence="2">UTSW_UCB_Mm</strain>
        <tissue evidence="2">Fibroblast cell line</tissue>
    </source>
</reference>
<dbReference type="GO" id="GO:0016020">
    <property type="term" value="C:membrane"/>
    <property type="evidence" value="ECO:0007669"/>
    <property type="project" value="UniProtKB-SubCell"/>
</dbReference>
<keyword evidence="1" id="KW-0813">Transport</keyword>
<organism evidence="2 3">
    <name type="scientific">Muntiacus muntjak</name>
    <name type="common">Barking deer</name>
    <name type="synonym">Indian muntjac</name>
    <dbReference type="NCBI Taxonomy" id="9888"/>
    <lineage>
        <taxon>Eukaryota</taxon>
        <taxon>Metazoa</taxon>
        <taxon>Chordata</taxon>
        <taxon>Craniata</taxon>
        <taxon>Vertebrata</taxon>
        <taxon>Euteleostomi</taxon>
        <taxon>Mammalia</taxon>
        <taxon>Eutheria</taxon>
        <taxon>Laurasiatheria</taxon>
        <taxon>Artiodactyla</taxon>
        <taxon>Ruminantia</taxon>
        <taxon>Pecora</taxon>
        <taxon>Cervidae</taxon>
        <taxon>Muntiacinae</taxon>
        <taxon>Muntiacus</taxon>
    </lineage>
</organism>
<protein>
    <recommendedName>
        <fullName evidence="1">Vesicle transport protein</fullName>
    </recommendedName>
</protein>
<keyword evidence="3" id="KW-1185">Reference proteome</keyword>
<proteinExistence type="inferred from homology"/>
<feature type="transmembrane region" description="Helical" evidence="1">
    <location>
        <begin position="20"/>
        <end position="39"/>
    </location>
</feature>
<dbReference type="GO" id="GO:0016192">
    <property type="term" value="P:vesicle-mediated transport"/>
    <property type="evidence" value="ECO:0007669"/>
    <property type="project" value="InterPro"/>
</dbReference>
<comment type="caution">
    <text evidence="1">Lacks conserved residue(s) required for the propagation of feature annotation.</text>
</comment>
<comment type="caution">
    <text evidence="2">The sequence shown here is derived from an EMBL/GenBank/DDBJ whole genome shotgun (WGS) entry which is preliminary data.</text>
</comment>